<dbReference type="PANTHER" id="PTHR38340:SF1">
    <property type="entry name" value="S-LAYER PROTEIN"/>
    <property type="match status" value="1"/>
</dbReference>
<dbReference type="Gene3D" id="2.60.40.2030">
    <property type="match status" value="1"/>
</dbReference>
<dbReference type="InterPro" id="IPR002035">
    <property type="entry name" value="VWF_A"/>
</dbReference>
<dbReference type="InterPro" id="IPR050557">
    <property type="entry name" value="RTX_toxin/Mannuronan_C5-epim"/>
</dbReference>
<evidence type="ECO:0000313" key="7">
    <source>
        <dbReference type="EMBL" id="MBI6884531.1"/>
    </source>
</evidence>
<dbReference type="InterPro" id="IPR018511">
    <property type="entry name" value="Hemolysin-typ_Ca-bd_CS"/>
</dbReference>
<feature type="non-terminal residue" evidence="7">
    <location>
        <position position="1"/>
    </location>
</feature>
<keyword evidence="2" id="KW-0964">Secreted</keyword>
<dbReference type="InterPro" id="IPR001343">
    <property type="entry name" value="Hemolysn_Ca-bd"/>
</dbReference>
<evidence type="ECO:0000313" key="8">
    <source>
        <dbReference type="Proteomes" id="UP000637061"/>
    </source>
</evidence>
<dbReference type="Pfam" id="PF00353">
    <property type="entry name" value="HemolysinCabind"/>
    <property type="match status" value="3"/>
</dbReference>
<dbReference type="Proteomes" id="UP000637061">
    <property type="component" value="Unassembled WGS sequence"/>
</dbReference>
<feature type="region of interest" description="Disordered" evidence="4">
    <location>
        <begin position="413"/>
        <end position="434"/>
    </location>
</feature>
<dbReference type="InterPro" id="IPR036465">
    <property type="entry name" value="vWFA_dom_sf"/>
</dbReference>
<protein>
    <submittedName>
        <fullName evidence="7">Type I secretion C-terminal target domain-containing protein</fullName>
    </submittedName>
</protein>
<comment type="subcellular location">
    <subcellularLocation>
        <location evidence="1">Secreted</location>
    </subcellularLocation>
</comment>
<dbReference type="InterPro" id="IPR011049">
    <property type="entry name" value="Serralysin-like_metalloprot_C"/>
</dbReference>
<feature type="region of interest" description="Disordered" evidence="4">
    <location>
        <begin position="721"/>
        <end position="740"/>
    </location>
</feature>
<dbReference type="InterPro" id="IPR038081">
    <property type="entry name" value="CalX-like_sf"/>
</dbReference>
<organism evidence="7 8">
    <name type="scientific">Pseudomonas putida</name>
    <name type="common">Arthrobacter siderocapsulatus</name>
    <dbReference type="NCBI Taxonomy" id="303"/>
    <lineage>
        <taxon>Bacteria</taxon>
        <taxon>Pseudomonadati</taxon>
        <taxon>Pseudomonadota</taxon>
        <taxon>Gammaproteobacteria</taxon>
        <taxon>Pseudomonadales</taxon>
        <taxon>Pseudomonadaceae</taxon>
        <taxon>Pseudomonas</taxon>
    </lineage>
</organism>
<accession>A0A8I1EFE7</accession>
<keyword evidence="3" id="KW-0106">Calcium</keyword>
<comment type="caution">
    <text evidence="7">The sequence shown here is derived from an EMBL/GenBank/DDBJ whole genome shotgun (WGS) entry which is preliminary data.</text>
</comment>
<dbReference type="InterPro" id="IPR046779">
    <property type="entry name" value="LapA_adhesin_dom"/>
</dbReference>
<dbReference type="Gene3D" id="3.40.50.410">
    <property type="entry name" value="von Willebrand factor, type A domain"/>
    <property type="match status" value="1"/>
</dbReference>
<evidence type="ECO:0000256" key="1">
    <source>
        <dbReference type="ARBA" id="ARBA00004613"/>
    </source>
</evidence>
<evidence type="ECO:0000256" key="3">
    <source>
        <dbReference type="ARBA" id="ARBA00022837"/>
    </source>
</evidence>
<sequence length="1536" mass="158119">VAENVKPTFTVHVNQPLAHDLVVTLSNNAQVTIKAGETSAPYTHAAQGDDVYNDAGQISLGINSAVDATGATFENLQLGGAATVQVTDTTDEVVAKLTATPSVTEGGEITYTITLTNKDGLPINNHSALTFTLSDGKTVITVPANGTVGTATVTAPDNVYVGTNDPVVMSIATVGGADVGKFEQLTLDKTPVSTSVTDEPGTPGNEGDLVKVTITADQTSVAENVKPTFTVHVNQPLAHDLVVTLSNNAQVTIKAGETSAPYTHAAQGDDVYNDAGQISLGINSAVDVDGRTFENLELGGAAKVDVTDTTDEVVAKLTATPSVTEGGEITYTITLTNKDGLPINNHSALTFTLSDGKTVITVPANGTVGTATVTAPDNVYVGTNDPVVKSIATVGGAGVGKFEQLTLDKTPVSTAVTDEPGSGTPGTGNKGDVTTVGISGTTSLTEGETGQYTLTLSNASKSEVTITLSYSGTANNGEDFTGIATVKIPANSTGTTFNIATLNDKLVEGTENFVVKIETATGGNFENLQVDSSKSSVTTTILDNDHLPVSPGGAVFGVEDTDYVFAWSDFKVTDADGNTNLSVTITSLPAAGNLQFFNGTAWVNVAVGQVVSQADITAKNLKFVPALNQSGTDNYGGNGMGNQKADYAQFKFKPNDGTNLGSEVTMKVDISPVADKPTLSFGSADIESKGLTKEVWTSLKGLGTGGNGITGEDLKTVFANSGSANSSSTTTNVQSDGSVTAGTGSKTSGLIYLEAGKVYTFSGSADDSFVVTIGGKTVVTATWGAGGGVSGTFTPNTSGYYPIEVYHANQSGPGSYDLNIQVGSGAVTDLSSSNVKMYQNVTEMANAGLGVSDLHTVNGQSYYDGYKLNEGPEGGSVKLVGISTALTDTDGSESLNVTLSGIPKGTVLSDGAGHTVTVGTAPVDVTGWKLSSLTLTPPAYYKGSFDITVTSTATESLGGSAITTGNIPVTVYGATYKASVGTSGNDTLTGSEGNDIFVADVSGLNVVQGKNYNIAFMVDSSGSMSDKSIADAKTQLASVFNTLKASLGSDTSGTVNIFLVDFDTQVNKNVAVNLADPDALSKLQAVLNSMVGGYYGGGTNYEDAFKTTSNFFNSTMATSNKGAENLTYFITDGKPTYYQSNESTNPSLWKNGKSLDDVVNVNNYKMGDTFSAWADATHKVEISSSGVVKVLTYTENRRGELVLDSTKTVGTLHAQGDGTYELSSLDGTGYADYWNYVYSAAGSTESFAVLGGTNGLSKVQAIGLNSDVTLNDLKPYDSAGKPQTNIDPSDLAKAILGHSEATVPGADTIDSGNGNDIIFGDLITLNGVVSEGYQALQTYVAQKSGVEVSAVTTSNVHQYITEHYTEFDISGAKDGNDILSGGNGNDILFGQGGSDTLNGGKGNDILLGGTGNDTLIGGQGDDILIGGSGADTFVWKAGDVGNDVIKDFNKAEGDRIDLKDLLQGEKGSTIDNYLKLTTVEGTTTLQVSSEGKLNAEGGIANADVTIKLEGVNWSNQTINSLISGADPTIIIHNKDS</sequence>
<reference evidence="7" key="1">
    <citation type="submission" date="2020-12" db="EMBL/GenBank/DDBJ databases">
        <title>Enhanced detection system for hospital associated transmission using whole genome sequencing surveillance.</title>
        <authorList>
            <person name="Harrison L.H."/>
            <person name="Van Tyne D."/>
            <person name="Marsh J.W."/>
            <person name="Griffith M.P."/>
            <person name="Snyder D.J."/>
            <person name="Cooper V.S."/>
            <person name="Mustapha M."/>
        </authorList>
    </citation>
    <scope>NUCLEOTIDE SEQUENCE</scope>
    <source>
        <strain evidence="7">PSB00042</strain>
    </source>
</reference>
<dbReference type="SMART" id="SM00327">
    <property type="entry name" value="VWA"/>
    <property type="match status" value="1"/>
</dbReference>
<proteinExistence type="predicted"/>
<dbReference type="EMBL" id="JAEHTE010000010">
    <property type="protein sequence ID" value="MBI6884531.1"/>
    <property type="molecule type" value="Genomic_DNA"/>
</dbReference>
<evidence type="ECO:0000256" key="4">
    <source>
        <dbReference type="SAM" id="MobiDB-lite"/>
    </source>
</evidence>
<evidence type="ECO:0000259" key="5">
    <source>
        <dbReference type="PROSITE" id="PS50234"/>
    </source>
</evidence>
<feature type="domain" description="PA14" evidence="6">
    <location>
        <begin position="686"/>
        <end position="834"/>
    </location>
</feature>
<dbReference type="PROSITE" id="PS00330">
    <property type="entry name" value="HEMOLYSIN_CALCIUM"/>
    <property type="match status" value="3"/>
</dbReference>
<dbReference type="InterPro" id="IPR019960">
    <property type="entry name" value="T1SS_VCA0849"/>
</dbReference>
<dbReference type="GO" id="GO:0005576">
    <property type="term" value="C:extracellular region"/>
    <property type="evidence" value="ECO:0007669"/>
    <property type="project" value="UniProtKB-SubCell"/>
</dbReference>
<dbReference type="RefSeq" id="WP_198747264.1">
    <property type="nucleotide sequence ID" value="NZ_JAEHTE010000010.1"/>
</dbReference>
<dbReference type="Pfam" id="PF20579">
    <property type="entry name" value="LapA"/>
    <property type="match status" value="5"/>
</dbReference>
<dbReference type="SUPFAM" id="SSF53300">
    <property type="entry name" value="vWA-like"/>
    <property type="match status" value="1"/>
</dbReference>
<dbReference type="SUPFAM" id="SSF141072">
    <property type="entry name" value="CalX-like"/>
    <property type="match status" value="1"/>
</dbReference>
<dbReference type="SUPFAM" id="SSF51120">
    <property type="entry name" value="beta-Roll"/>
    <property type="match status" value="1"/>
</dbReference>
<gene>
    <name evidence="7" type="ORF">JEU22_11455</name>
</gene>
<dbReference type="NCBIfam" id="TIGR03661">
    <property type="entry name" value="T1SS_VCA0849"/>
    <property type="match status" value="1"/>
</dbReference>
<dbReference type="GO" id="GO:0005509">
    <property type="term" value="F:calcium ion binding"/>
    <property type="evidence" value="ECO:0007669"/>
    <property type="project" value="InterPro"/>
</dbReference>
<evidence type="ECO:0000256" key="2">
    <source>
        <dbReference type="ARBA" id="ARBA00022525"/>
    </source>
</evidence>
<dbReference type="CDD" id="cd00198">
    <property type="entry name" value="vWFA"/>
    <property type="match status" value="1"/>
</dbReference>
<evidence type="ECO:0000259" key="6">
    <source>
        <dbReference type="PROSITE" id="PS51820"/>
    </source>
</evidence>
<dbReference type="InterPro" id="IPR037524">
    <property type="entry name" value="PA14/GLEYA"/>
</dbReference>
<dbReference type="PROSITE" id="PS51820">
    <property type="entry name" value="PA14"/>
    <property type="match status" value="1"/>
</dbReference>
<name>A0A8I1EFE7_PSEPU</name>
<dbReference type="Gene3D" id="2.150.10.10">
    <property type="entry name" value="Serralysin-like metalloprotease, C-terminal"/>
    <property type="match status" value="1"/>
</dbReference>
<dbReference type="PRINTS" id="PR00313">
    <property type="entry name" value="CABNDNGRPT"/>
</dbReference>
<dbReference type="Pfam" id="PF00092">
    <property type="entry name" value="VWA"/>
    <property type="match status" value="1"/>
</dbReference>
<dbReference type="PANTHER" id="PTHR38340">
    <property type="entry name" value="S-LAYER PROTEIN"/>
    <property type="match status" value="1"/>
</dbReference>
<feature type="compositionally biased region" description="Low complexity" evidence="4">
    <location>
        <begin position="721"/>
        <end position="732"/>
    </location>
</feature>
<feature type="domain" description="VWFA" evidence="5">
    <location>
        <begin position="1013"/>
        <end position="1212"/>
    </location>
</feature>
<dbReference type="PROSITE" id="PS50234">
    <property type="entry name" value="VWFA"/>
    <property type="match status" value="1"/>
</dbReference>